<dbReference type="InterPro" id="IPR022398">
    <property type="entry name" value="Peptidase_S8_His-AS"/>
</dbReference>
<dbReference type="Proteomes" id="UP001149140">
    <property type="component" value="Unassembled WGS sequence"/>
</dbReference>
<feature type="domain" description="Peptidase S8/S53" evidence="9">
    <location>
        <begin position="136"/>
        <end position="364"/>
    </location>
</feature>
<keyword evidence="3 5" id="KW-0378">Hydrolase</keyword>
<feature type="region of interest" description="Disordered" evidence="7">
    <location>
        <begin position="383"/>
        <end position="402"/>
    </location>
</feature>
<dbReference type="PROSITE" id="PS00137">
    <property type="entry name" value="SUBTILASE_HIS"/>
    <property type="match status" value="1"/>
</dbReference>
<keyword evidence="2 5" id="KW-0645">Protease</keyword>
<evidence type="ECO:0000256" key="6">
    <source>
        <dbReference type="RuleBase" id="RU003355"/>
    </source>
</evidence>
<dbReference type="Gene3D" id="2.60.120.380">
    <property type="match status" value="1"/>
</dbReference>
<dbReference type="CDD" id="cd04077">
    <property type="entry name" value="Peptidases_S8_PCSK9_ProteinaseK_like"/>
    <property type="match status" value="1"/>
</dbReference>
<dbReference type="InterPro" id="IPR010259">
    <property type="entry name" value="S8pro/Inhibitor_I9"/>
</dbReference>
<dbReference type="PROSITE" id="PS51892">
    <property type="entry name" value="SUBTILASE"/>
    <property type="match status" value="1"/>
</dbReference>
<feature type="domain" description="Inhibitor I9" evidence="10">
    <location>
        <begin position="37"/>
        <end position="105"/>
    </location>
</feature>
<dbReference type="PROSITE" id="PS00136">
    <property type="entry name" value="SUBTILASE_ASP"/>
    <property type="match status" value="1"/>
</dbReference>
<evidence type="ECO:0000256" key="4">
    <source>
        <dbReference type="ARBA" id="ARBA00022825"/>
    </source>
</evidence>
<evidence type="ECO:0000256" key="2">
    <source>
        <dbReference type="ARBA" id="ARBA00022670"/>
    </source>
</evidence>
<dbReference type="PROSITE" id="PS00138">
    <property type="entry name" value="SUBTILASE_SER"/>
    <property type="match status" value="1"/>
</dbReference>
<dbReference type="PANTHER" id="PTHR43806:SF11">
    <property type="entry name" value="CEREVISIN-RELATED"/>
    <property type="match status" value="1"/>
</dbReference>
<feature type="signal peptide" evidence="8">
    <location>
        <begin position="1"/>
        <end position="24"/>
    </location>
</feature>
<evidence type="ECO:0000313" key="11">
    <source>
        <dbReference type="EMBL" id="MDA0161233.1"/>
    </source>
</evidence>
<dbReference type="SUPFAM" id="SSF54897">
    <property type="entry name" value="Protease propeptides/inhibitors"/>
    <property type="match status" value="1"/>
</dbReference>
<dbReference type="InterPro" id="IPR023827">
    <property type="entry name" value="Peptidase_S8_Asp-AS"/>
</dbReference>
<dbReference type="InterPro" id="IPR036852">
    <property type="entry name" value="Peptidase_S8/S53_dom_sf"/>
</dbReference>
<protein>
    <submittedName>
        <fullName evidence="11">S8 family peptidase</fullName>
    </submittedName>
</protein>
<evidence type="ECO:0000313" key="12">
    <source>
        <dbReference type="Proteomes" id="UP001149140"/>
    </source>
</evidence>
<keyword evidence="4 5" id="KW-0720">Serine protease</keyword>
<evidence type="ECO:0000256" key="5">
    <source>
        <dbReference type="PROSITE-ProRule" id="PRU01240"/>
    </source>
</evidence>
<feature type="active site" description="Charge relay system" evidence="5">
    <location>
        <position position="145"/>
    </location>
</feature>
<proteinExistence type="inferred from homology"/>
<dbReference type="Gene3D" id="3.30.70.80">
    <property type="entry name" value="Peptidase S8 propeptide/proteinase inhibitor I9"/>
    <property type="match status" value="1"/>
</dbReference>
<evidence type="ECO:0000256" key="3">
    <source>
        <dbReference type="ARBA" id="ARBA00022801"/>
    </source>
</evidence>
<dbReference type="AlphaFoldDB" id="A0A9X3S540"/>
<comment type="caution">
    <text evidence="11">The sequence shown here is derived from an EMBL/GenBank/DDBJ whole genome shotgun (WGS) entry which is preliminary data.</text>
</comment>
<dbReference type="RefSeq" id="WP_270040426.1">
    <property type="nucleotide sequence ID" value="NZ_JAPDOD010000009.1"/>
</dbReference>
<accession>A0A9X3S540</accession>
<dbReference type="FunFam" id="3.40.50.200:FF:000014">
    <property type="entry name" value="Proteinase K"/>
    <property type="match status" value="1"/>
</dbReference>
<dbReference type="SUPFAM" id="SSF52743">
    <property type="entry name" value="Subtilisin-like"/>
    <property type="match status" value="1"/>
</dbReference>
<feature type="chain" id="PRO_5040762173" evidence="8">
    <location>
        <begin position="25"/>
        <end position="500"/>
    </location>
</feature>
<dbReference type="GO" id="GO:0006508">
    <property type="term" value="P:proteolysis"/>
    <property type="evidence" value="ECO:0007669"/>
    <property type="project" value="UniProtKB-KW"/>
</dbReference>
<evidence type="ECO:0000256" key="1">
    <source>
        <dbReference type="ARBA" id="ARBA00011073"/>
    </source>
</evidence>
<sequence>MQHPRTFVSAAVLAGALFAVPSGAAAQATAGEAIDGQYIVVLKDQTTGPAADSAKTRVRNRGGKVQHEYGRVLKGFSAKLTPKALAEVRTDPAVDYVEPDRVITLDTTQTGATWGLDRIDQRNLPLSTTYTYDTTGAGVTAYIIDTGIRFSHSQFGGRATSGYDAVDGGSADDCNGHGTHVAGTVGGSTYGVAKGVSLVAVRVLNCSGSGSTSGVIAGINWVTANHAAKAVANMSLGGGASTALDTAVNNSIAAGVVYGVAAGNDNANACNGSPSRVPNAITVGATTSGDARASFSNFGTCVDIFAPGQSITSSWYTSDTATNTISGTSMATPHVVGAAARLLQSSAMTPQQVRDAMVANATANVVSNPGTGSANRLLFTPVVGTPTPDPTPDPTPPPGCPTSQTLSGTFAGTGSQVFLPSDTGCASGAGTHKGVLTGPQGVDFDVYLQKLVGSTWTNVAQGIGTTANETVTYNGTAGTYRWRVLSYRGSGNYSLTITRP</sequence>
<keyword evidence="8" id="KW-0732">Signal</keyword>
<dbReference type="Pfam" id="PF05922">
    <property type="entry name" value="Inhibitor_I9"/>
    <property type="match status" value="1"/>
</dbReference>
<dbReference type="Pfam" id="PF00082">
    <property type="entry name" value="Peptidase_S8"/>
    <property type="match status" value="1"/>
</dbReference>
<feature type="active site" description="Charge relay system" evidence="5">
    <location>
        <position position="177"/>
    </location>
</feature>
<name>A0A9X3S540_9ACTN</name>
<feature type="active site" description="Charge relay system" evidence="5">
    <location>
        <position position="329"/>
    </location>
</feature>
<dbReference type="PANTHER" id="PTHR43806">
    <property type="entry name" value="PEPTIDASE S8"/>
    <property type="match status" value="1"/>
</dbReference>
<dbReference type="InterPro" id="IPR000209">
    <property type="entry name" value="Peptidase_S8/S53_dom"/>
</dbReference>
<dbReference type="InterPro" id="IPR015500">
    <property type="entry name" value="Peptidase_S8_subtilisin-rel"/>
</dbReference>
<dbReference type="InterPro" id="IPR034193">
    <property type="entry name" value="PCSK9_ProteinaseK-like"/>
</dbReference>
<dbReference type="InterPro" id="IPR050131">
    <property type="entry name" value="Peptidase_S8_subtilisin-like"/>
</dbReference>
<organism evidence="11 12">
    <name type="scientific">Solirubrobacter ginsenosidimutans</name>
    <dbReference type="NCBI Taxonomy" id="490573"/>
    <lineage>
        <taxon>Bacteria</taxon>
        <taxon>Bacillati</taxon>
        <taxon>Actinomycetota</taxon>
        <taxon>Thermoleophilia</taxon>
        <taxon>Solirubrobacterales</taxon>
        <taxon>Solirubrobacteraceae</taxon>
        <taxon>Solirubrobacter</taxon>
    </lineage>
</organism>
<feature type="compositionally biased region" description="Pro residues" evidence="7">
    <location>
        <begin position="387"/>
        <end position="400"/>
    </location>
</feature>
<evidence type="ECO:0000256" key="7">
    <source>
        <dbReference type="SAM" id="MobiDB-lite"/>
    </source>
</evidence>
<comment type="similarity">
    <text evidence="1 5 6">Belongs to the peptidase S8 family.</text>
</comment>
<dbReference type="InterPro" id="IPR023828">
    <property type="entry name" value="Peptidase_S8_Ser-AS"/>
</dbReference>
<dbReference type="EMBL" id="JAPDOD010000009">
    <property type="protein sequence ID" value="MDA0161233.1"/>
    <property type="molecule type" value="Genomic_DNA"/>
</dbReference>
<dbReference type="GO" id="GO:0004252">
    <property type="term" value="F:serine-type endopeptidase activity"/>
    <property type="evidence" value="ECO:0007669"/>
    <property type="project" value="UniProtKB-UniRule"/>
</dbReference>
<dbReference type="InterPro" id="IPR037045">
    <property type="entry name" value="S8pro/Inhibitor_I9_sf"/>
</dbReference>
<evidence type="ECO:0000259" key="10">
    <source>
        <dbReference type="Pfam" id="PF05922"/>
    </source>
</evidence>
<dbReference type="Gene3D" id="3.40.50.200">
    <property type="entry name" value="Peptidase S8/S53 domain"/>
    <property type="match status" value="1"/>
</dbReference>
<evidence type="ECO:0000259" key="9">
    <source>
        <dbReference type="Pfam" id="PF00082"/>
    </source>
</evidence>
<dbReference type="GO" id="GO:0005615">
    <property type="term" value="C:extracellular space"/>
    <property type="evidence" value="ECO:0007669"/>
    <property type="project" value="TreeGrafter"/>
</dbReference>
<keyword evidence="12" id="KW-1185">Reference proteome</keyword>
<evidence type="ECO:0000256" key="8">
    <source>
        <dbReference type="SAM" id="SignalP"/>
    </source>
</evidence>
<dbReference type="PRINTS" id="PR00723">
    <property type="entry name" value="SUBTILISIN"/>
</dbReference>
<gene>
    <name evidence="11" type="ORF">OM076_13220</name>
</gene>
<reference evidence="11" key="1">
    <citation type="submission" date="2022-10" db="EMBL/GenBank/DDBJ databases">
        <title>The WGS of Solirubrobacter ginsenosidimutans DSM 21036.</title>
        <authorList>
            <person name="Jiang Z."/>
        </authorList>
    </citation>
    <scope>NUCLEOTIDE SEQUENCE</scope>
    <source>
        <strain evidence="11">DSM 21036</strain>
    </source>
</reference>